<evidence type="ECO:0000256" key="2">
    <source>
        <dbReference type="ARBA" id="ARBA00022448"/>
    </source>
</evidence>
<dbReference type="PANTHER" id="PTHR13414:SF9">
    <property type="entry name" value="PROTON-COUPLED ZINC ANTIPORTER SLC30A9, MITOCHONDRIAL"/>
    <property type="match status" value="1"/>
</dbReference>
<evidence type="ECO:0000256" key="3">
    <source>
        <dbReference type="ARBA" id="ARBA00022692"/>
    </source>
</evidence>
<feature type="transmembrane region" description="Helical" evidence="6">
    <location>
        <begin position="202"/>
        <end position="219"/>
    </location>
</feature>
<dbReference type="Gene3D" id="1.20.1510.10">
    <property type="entry name" value="Cation efflux protein transmembrane domain"/>
    <property type="match status" value="1"/>
</dbReference>
<evidence type="ECO:0000256" key="1">
    <source>
        <dbReference type="ARBA" id="ARBA00004141"/>
    </source>
</evidence>
<keyword evidence="2" id="KW-0813">Transport</keyword>
<feature type="transmembrane region" description="Helical" evidence="6">
    <location>
        <begin position="125"/>
        <end position="146"/>
    </location>
</feature>
<dbReference type="GO" id="GO:0016020">
    <property type="term" value="C:membrane"/>
    <property type="evidence" value="ECO:0007669"/>
    <property type="project" value="UniProtKB-SubCell"/>
</dbReference>
<dbReference type="Pfam" id="PF01545">
    <property type="entry name" value="Cation_efflux"/>
    <property type="match status" value="1"/>
</dbReference>
<dbReference type="NCBIfam" id="TIGR01297">
    <property type="entry name" value="CDF"/>
    <property type="match status" value="1"/>
</dbReference>
<feature type="transmembrane region" description="Helical" evidence="6">
    <location>
        <begin position="85"/>
        <end position="105"/>
    </location>
</feature>
<dbReference type="InterPro" id="IPR002524">
    <property type="entry name" value="Cation_efflux"/>
</dbReference>
<protein>
    <submittedName>
        <fullName evidence="8">Cation transporter</fullName>
    </submittedName>
</protein>
<evidence type="ECO:0000259" key="7">
    <source>
        <dbReference type="Pfam" id="PF01545"/>
    </source>
</evidence>
<dbReference type="InterPro" id="IPR027469">
    <property type="entry name" value="Cation_efflux_TMD_sf"/>
</dbReference>
<dbReference type="RefSeq" id="WP_086592320.1">
    <property type="nucleotide sequence ID" value="NZ_MTSE01000001.1"/>
</dbReference>
<evidence type="ECO:0000256" key="5">
    <source>
        <dbReference type="ARBA" id="ARBA00023136"/>
    </source>
</evidence>
<sequence>MNDSPTQSAPPQPSSKTAIFGALAANLAIAVIKFAAAIFTGSSAMLSEGIHSVVDTGNEWLLLLGLKRSQRPADERRPFGYGRDLYFWSFVVSICIFAIGGGMSIYEGIEHLKNPSPITDPTWNYVVLGLAFCFDGASFLLARRTFNAQRGRQTFWSAFRRSKDPATFVVLFEDTADLLGLIVAFLGVFLSHQLQNPYLDGVASLVIGAILVTVAGLLIRESQSLLLGETAEPALLQQLTLLAQATPAVRRVAPPMTTYLSPEEILVVLRAEFHPELSAVQVTKAVEELSTTIQAQHPEVKHLFVQPTFLAAPNEAVVPQAAGKLHPSNS</sequence>
<keyword evidence="9" id="KW-1185">Reference proteome</keyword>
<keyword evidence="5 6" id="KW-0472">Membrane</keyword>
<dbReference type="AlphaFoldDB" id="A0A243WKE9"/>
<evidence type="ECO:0000256" key="4">
    <source>
        <dbReference type="ARBA" id="ARBA00022989"/>
    </source>
</evidence>
<feature type="domain" description="Cation efflux protein transmembrane" evidence="7">
    <location>
        <begin position="22"/>
        <end position="227"/>
    </location>
</feature>
<dbReference type="EMBL" id="MTSE01000001">
    <property type="protein sequence ID" value="OUJ76069.1"/>
    <property type="molecule type" value="Genomic_DNA"/>
</dbReference>
<dbReference type="InterPro" id="IPR040177">
    <property type="entry name" value="SLC30A9"/>
</dbReference>
<evidence type="ECO:0000313" key="8">
    <source>
        <dbReference type="EMBL" id="OUJ76069.1"/>
    </source>
</evidence>
<dbReference type="GO" id="GO:0006829">
    <property type="term" value="P:zinc ion transport"/>
    <property type="evidence" value="ECO:0007669"/>
    <property type="project" value="InterPro"/>
</dbReference>
<name>A0A243WKE9_9BACT</name>
<feature type="transmembrane region" description="Helical" evidence="6">
    <location>
        <begin position="18"/>
        <end position="39"/>
    </location>
</feature>
<reference evidence="8 9" key="1">
    <citation type="submission" date="2017-01" db="EMBL/GenBank/DDBJ databases">
        <title>A new Hymenobacter.</title>
        <authorList>
            <person name="Liang Y."/>
            <person name="Feng F."/>
        </authorList>
    </citation>
    <scope>NUCLEOTIDE SEQUENCE [LARGE SCALE GENOMIC DNA]</scope>
    <source>
        <strain evidence="8">MIMBbqt21</strain>
    </source>
</reference>
<dbReference type="SUPFAM" id="SSF161111">
    <property type="entry name" value="Cation efflux protein transmembrane domain-like"/>
    <property type="match status" value="1"/>
</dbReference>
<organism evidence="8 9">
    <name type="scientific">Hymenobacter crusticola</name>
    <dbReference type="NCBI Taxonomy" id="1770526"/>
    <lineage>
        <taxon>Bacteria</taxon>
        <taxon>Pseudomonadati</taxon>
        <taxon>Bacteroidota</taxon>
        <taxon>Cytophagia</taxon>
        <taxon>Cytophagales</taxon>
        <taxon>Hymenobacteraceae</taxon>
        <taxon>Hymenobacter</taxon>
    </lineage>
</organism>
<keyword evidence="4 6" id="KW-1133">Transmembrane helix</keyword>
<dbReference type="PANTHER" id="PTHR13414">
    <property type="entry name" value="HUEL-CATION TRANSPORTER"/>
    <property type="match status" value="1"/>
</dbReference>
<evidence type="ECO:0000256" key="6">
    <source>
        <dbReference type="SAM" id="Phobius"/>
    </source>
</evidence>
<comment type="caution">
    <text evidence="8">The sequence shown here is derived from an EMBL/GenBank/DDBJ whole genome shotgun (WGS) entry which is preliminary data.</text>
</comment>
<keyword evidence="3 6" id="KW-0812">Transmembrane</keyword>
<dbReference type="OrthoDB" id="9806522at2"/>
<gene>
    <name evidence="8" type="ORF">BXP70_01985</name>
</gene>
<dbReference type="GO" id="GO:0008324">
    <property type="term" value="F:monoatomic cation transmembrane transporter activity"/>
    <property type="evidence" value="ECO:0007669"/>
    <property type="project" value="InterPro"/>
</dbReference>
<accession>A0A243WKE9</accession>
<dbReference type="Proteomes" id="UP000194873">
    <property type="component" value="Unassembled WGS sequence"/>
</dbReference>
<dbReference type="InterPro" id="IPR058533">
    <property type="entry name" value="Cation_efflux_TM"/>
</dbReference>
<feature type="transmembrane region" description="Helical" evidence="6">
    <location>
        <begin position="167"/>
        <end position="190"/>
    </location>
</feature>
<proteinExistence type="predicted"/>
<comment type="subcellular location">
    <subcellularLocation>
        <location evidence="1">Membrane</location>
        <topology evidence="1">Multi-pass membrane protein</topology>
    </subcellularLocation>
</comment>
<evidence type="ECO:0000313" key="9">
    <source>
        <dbReference type="Proteomes" id="UP000194873"/>
    </source>
</evidence>